<feature type="region of interest" description="Disordered" evidence="3">
    <location>
        <begin position="101"/>
        <end position="219"/>
    </location>
</feature>
<reference evidence="6 7" key="1">
    <citation type="submission" date="2021-07" db="EMBL/GenBank/DDBJ databases">
        <title>Stakelama flava sp. nov., a novel endophytic bacterium isolated from branch of Kandelia candel.</title>
        <authorList>
            <person name="Tuo L."/>
        </authorList>
    </citation>
    <scope>NUCLEOTIDE SEQUENCE [LARGE SCALE GENOMIC DNA]</scope>
    <source>
        <strain evidence="6 7">CBK3Z-3</strain>
    </source>
</reference>
<dbReference type="SMART" id="SM00054">
    <property type="entry name" value="EFh"/>
    <property type="match status" value="4"/>
</dbReference>
<keyword evidence="2" id="KW-0677">Repeat</keyword>
<keyword evidence="4" id="KW-0732">Signal</keyword>
<evidence type="ECO:0000256" key="4">
    <source>
        <dbReference type="SAM" id="SignalP"/>
    </source>
</evidence>
<dbReference type="RefSeq" id="WP_219236519.1">
    <property type="nucleotide sequence ID" value="NZ_JAHWZX010000001.1"/>
</dbReference>
<feature type="signal peptide" evidence="4">
    <location>
        <begin position="1"/>
        <end position="21"/>
    </location>
</feature>
<feature type="domain" description="EF-hand" evidence="5">
    <location>
        <begin position="139"/>
        <end position="174"/>
    </location>
</feature>
<feature type="domain" description="EF-hand" evidence="5">
    <location>
        <begin position="49"/>
        <end position="84"/>
    </location>
</feature>
<proteinExistence type="predicted"/>
<dbReference type="Pfam" id="PF13499">
    <property type="entry name" value="EF-hand_7"/>
    <property type="match status" value="1"/>
</dbReference>
<evidence type="ECO:0000256" key="1">
    <source>
        <dbReference type="ARBA" id="ARBA00022723"/>
    </source>
</evidence>
<dbReference type="Pfam" id="PF13202">
    <property type="entry name" value="EF-hand_5"/>
    <property type="match status" value="2"/>
</dbReference>
<keyword evidence="1" id="KW-0479">Metal-binding</keyword>
<dbReference type="PANTHER" id="PTHR10827">
    <property type="entry name" value="RETICULOCALBIN"/>
    <property type="match status" value="1"/>
</dbReference>
<feature type="chain" id="PRO_5047094951" evidence="4">
    <location>
        <begin position="22"/>
        <end position="219"/>
    </location>
</feature>
<organism evidence="6 7">
    <name type="scientific">Stakelama flava</name>
    <dbReference type="NCBI Taxonomy" id="2860338"/>
    <lineage>
        <taxon>Bacteria</taxon>
        <taxon>Pseudomonadati</taxon>
        <taxon>Pseudomonadota</taxon>
        <taxon>Alphaproteobacteria</taxon>
        <taxon>Sphingomonadales</taxon>
        <taxon>Sphingomonadaceae</taxon>
        <taxon>Stakelama</taxon>
    </lineage>
</organism>
<keyword evidence="7" id="KW-1185">Reference proteome</keyword>
<dbReference type="PROSITE" id="PS50222">
    <property type="entry name" value="EF_HAND_2"/>
    <property type="match status" value="2"/>
</dbReference>
<accession>A0ABS6XJ18</accession>
<dbReference type="InterPro" id="IPR002048">
    <property type="entry name" value="EF_hand_dom"/>
</dbReference>
<dbReference type="EMBL" id="JAHWZX010000001">
    <property type="protein sequence ID" value="MBW4329401.1"/>
    <property type="molecule type" value="Genomic_DNA"/>
</dbReference>
<name>A0ABS6XJ18_9SPHN</name>
<dbReference type="PROSITE" id="PS00018">
    <property type="entry name" value="EF_HAND_1"/>
    <property type="match status" value="2"/>
</dbReference>
<gene>
    <name evidence="6" type="ORF">KY084_00725</name>
</gene>
<sequence>MKKVFLAAALAATSISGVAFAAAQDAPAMQGKKHFGPDANQDGIVTRQEAIAASDAMFARMDTNHDGQLSADELKMGRHHRGGRHHRMDPERKKAMMEKFDTNKDGQLSDAEKQAARAAMKEHRQARNGDRKGPEGRPDKGQRQARMMARVDTDKNGSISQAEFRAAAMQRFAKADANNDGRIDKAEREAIHAKMKERRGHGLDRRGDGPPPAERPDAN</sequence>
<dbReference type="PANTHER" id="PTHR10827:SF98">
    <property type="entry name" value="45 KDA CALCIUM-BINDING PROTEIN"/>
    <property type="match status" value="1"/>
</dbReference>
<protein>
    <submittedName>
        <fullName evidence="6">EF-hand domain-containing protein</fullName>
    </submittedName>
</protein>
<dbReference type="InterPro" id="IPR018247">
    <property type="entry name" value="EF_Hand_1_Ca_BS"/>
</dbReference>
<evidence type="ECO:0000313" key="7">
    <source>
        <dbReference type="Proteomes" id="UP001197214"/>
    </source>
</evidence>
<comment type="caution">
    <text evidence="6">The sequence shown here is derived from an EMBL/GenBank/DDBJ whole genome shotgun (WGS) entry which is preliminary data.</text>
</comment>
<evidence type="ECO:0000259" key="5">
    <source>
        <dbReference type="PROSITE" id="PS50222"/>
    </source>
</evidence>
<feature type="compositionally biased region" description="Basic and acidic residues" evidence="3">
    <location>
        <begin position="173"/>
        <end position="219"/>
    </location>
</feature>
<evidence type="ECO:0000313" key="6">
    <source>
        <dbReference type="EMBL" id="MBW4329401.1"/>
    </source>
</evidence>
<dbReference type="Proteomes" id="UP001197214">
    <property type="component" value="Unassembled WGS sequence"/>
</dbReference>
<feature type="compositionally biased region" description="Basic and acidic residues" evidence="3">
    <location>
        <begin position="110"/>
        <end position="142"/>
    </location>
</feature>
<evidence type="ECO:0000256" key="3">
    <source>
        <dbReference type="SAM" id="MobiDB-lite"/>
    </source>
</evidence>
<evidence type="ECO:0000256" key="2">
    <source>
        <dbReference type="ARBA" id="ARBA00022737"/>
    </source>
</evidence>